<dbReference type="EMBL" id="AZJH01000033">
    <property type="protein sequence ID" value="ETD27967.1"/>
    <property type="molecule type" value="Genomic_DNA"/>
</dbReference>
<evidence type="ECO:0000313" key="2">
    <source>
        <dbReference type="Proteomes" id="UP000018727"/>
    </source>
</evidence>
<dbReference type="Proteomes" id="UP000018727">
    <property type="component" value="Unassembled WGS sequence"/>
</dbReference>
<protein>
    <submittedName>
        <fullName evidence="1">Uncharacterized protein</fullName>
    </submittedName>
</protein>
<proteinExistence type="predicted"/>
<gene>
    <name evidence="1" type="ORF">HMPREF1173_02013</name>
</gene>
<organism evidence="1 2">
    <name type="scientific">Prevotella nigrescens CC14M</name>
    <dbReference type="NCBI Taxonomy" id="1073366"/>
    <lineage>
        <taxon>Bacteria</taxon>
        <taxon>Pseudomonadati</taxon>
        <taxon>Bacteroidota</taxon>
        <taxon>Bacteroidia</taxon>
        <taxon>Bacteroidales</taxon>
        <taxon>Prevotellaceae</taxon>
        <taxon>Prevotella</taxon>
    </lineage>
</organism>
<dbReference type="HOGENOM" id="CLU_2555470_0_0_10"/>
<keyword evidence="2" id="KW-1185">Reference proteome</keyword>
<reference evidence="1 2" key="1">
    <citation type="submission" date="2013-10" db="EMBL/GenBank/DDBJ databases">
        <title>The Genome Sequence of Prevotella nigrescens CC14M.</title>
        <authorList>
            <consortium name="The Broad Institute Genomics Platform"/>
            <person name="Earl A."/>
            <person name="Allen-Vercoe E."/>
            <person name="Daigneault M."/>
            <person name="Young S.K."/>
            <person name="Zeng Q."/>
            <person name="Gargeya S."/>
            <person name="Fitzgerald M."/>
            <person name="Abouelleil A."/>
            <person name="Alvarado L."/>
            <person name="Chapman S.B."/>
            <person name="Gainer-Dewar J."/>
            <person name="Goldberg J."/>
            <person name="Griggs A."/>
            <person name="Gujja S."/>
            <person name="Hansen M."/>
            <person name="Howarth C."/>
            <person name="Imamovic A."/>
            <person name="Ireland A."/>
            <person name="Larimer J."/>
            <person name="McCowan C."/>
            <person name="Murphy C."/>
            <person name="Pearson M."/>
            <person name="Poon T.W."/>
            <person name="Priest M."/>
            <person name="Roberts A."/>
            <person name="Saif S."/>
            <person name="Shea T."/>
            <person name="Sykes S."/>
            <person name="Wortman J."/>
            <person name="Nusbaum C."/>
            <person name="Birren B."/>
        </authorList>
    </citation>
    <scope>NUCLEOTIDE SEQUENCE [LARGE SCALE GENOMIC DNA]</scope>
    <source>
        <strain evidence="1 2">CC14M</strain>
    </source>
</reference>
<accession>V8CLL1</accession>
<evidence type="ECO:0000313" key="1">
    <source>
        <dbReference type="EMBL" id="ETD27967.1"/>
    </source>
</evidence>
<comment type="caution">
    <text evidence="1">The sequence shown here is derived from an EMBL/GenBank/DDBJ whole genome shotgun (WGS) entry which is preliminary data.</text>
</comment>
<sequence>MKLEKGKGLRFGYYSNSLNFLDLLSFQTTLVIDAKINKMCCTTKENICFFLSDKLFCCHFDGLIVLLKSSSSSAETSYALSS</sequence>
<dbReference type="AlphaFoldDB" id="V8CLL1"/>
<name>V8CLL1_9BACT</name>